<dbReference type="PANTHER" id="PTHR36844">
    <property type="entry name" value="PROTEASE PRSW"/>
    <property type="match status" value="1"/>
</dbReference>
<protein>
    <recommendedName>
        <fullName evidence="3">PrsW family intramembrane metalloprotease</fullName>
    </recommendedName>
</protein>
<dbReference type="PANTHER" id="PTHR36844:SF1">
    <property type="entry name" value="PROTEASE PRSW"/>
    <property type="match status" value="1"/>
</dbReference>
<feature type="transmembrane region" description="Helical" evidence="1">
    <location>
        <begin position="165"/>
        <end position="183"/>
    </location>
</feature>
<sequence>MTADFTIHALLGLLPVICFLTGLVYLDSYKLVGIRWVIGIIIAGSVVAGAGYLMHAALLGLLDVDFITYTRYISPFIEEILKALIILVLIRLNRIGFLVDAAIFGFAVGTGFALIENLYLLQFLPDTTVAVWIVRGFGTAIMHGGATAIFAVAGRALMSQKKDRGIVAFFPGLLIAIVTHSIFNHFPLSPILTTIGVLAVLPILMAVVFQQSEKSVEEWLDVGFDADIELLELINSGELSGSRVGQYLHSLKEKFDGAIVADLLCYLRLHVELALRAKGLLMMRESGFQNAPGAETRAKLEEMKYLETSIGATGKLAIRPFLQMSRKDLWQFYMLRK</sequence>
<evidence type="ECO:0008006" key="3">
    <source>
        <dbReference type="Google" id="ProtNLM"/>
    </source>
</evidence>
<feature type="transmembrane region" description="Helical" evidence="1">
    <location>
        <begin position="189"/>
        <end position="209"/>
    </location>
</feature>
<feature type="transmembrane region" description="Helical" evidence="1">
    <location>
        <begin position="97"/>
        <end position="120"/>
    </location>
</feature>
<evidence type="ECO:0000256" key="1">
    <source>
        <dbReference type="SAM" id="Phobius"/>
    </source>
</evidence>
<organism evidence="2">
    <name type="scientific">uncultured Woeseiaceae bacterium</name>
    <dbReference type="NCBI Taxonomy" id="1983305"/>
    <lineage>
        <taxon>Bacteria</taxon>
        <taxon>Pseudomonadati</taxon>
        <taxon>Pseudomonadota</taxon>
        <taxon>Gammaproteobacteria</taxon>
        <taxon>Woeseiales</taxon>
        <taxon>Woeseiaceae</taxon>
        <taxon>environmental samples</taxon>
    </lineage>
</organism>
<feature type="transmembrane region" description="Helical" evidence="1">
    <location>
        <begin position="72"/>
        <end position="90"/>
    </location>
</feature>
<feature type="transmembrane region" description="Helical" evidence="1">
    <location>
        <begin position="132"/>
        <end position="153"/>
    </location>
</feature>
<keyword evidence="1" id="KW-0472">Membrane</keyword>
<name>A0A7D9D126_9GAMM</name>
<dbReference type="AlphaFoldDB" id="A0A7D9D126"/>
<proteinExistence type="predicted"/>
<dbReference type="EMBL" id="LR633966">
    <property type="protein sequence ID" value="VUX54922.1"/>
    <property type="molecule type" value="Genomic_DNA"/>
</dbReference>
<feature type="transmembrane region" description="Helical" evidence="1">
    <location>
        <begin position="6"/>
        <end position="26"/>
    </location>
</feature>
<gene>
    <name evidence="2" type="ORF">JTBB02_V1_40002</name>
</gene>
<keyword evidence="1" id="KW-1133">Transmembrane helix</keyword>
<evidence type="ECO:0000313" key="2">
    <source>
        <dbReference type="EMBL" id="VUX54922.1"/>
    </source>
</evidence>
<dbReference type="GO" id="GO:0008233">
    <property type="term" value="F:peptidase activity"/>
    <property type="evidence" value="ECO:0007669"/>
    <property type="project" value="InterPro"/>
</dbReference>
<reference evidence="2" key="1">
    <citation type="submission" date="2019-07" db="EMBL/GenBank/DDBJ databases">
        <authorList>
            <person name="Weber M."/>
            <person name="Kostadinov I."/>
            <person name="Kostadinov D I."/>
        </authorList>
    </citation>
    <scope>NUCLEOTIDE SEQUENCE</scope>
    <source>
        <strain evidence="2">Gfbio:sag-sample-b02:053724c1-46a9-4a36-b237-ea2bf867836b</strain>
    </source>
</reference>
<keyword evidence="1" id="KW-0812">Transmembrane</keyword>
<dbReference type="Pfam" id="PF13367">
    <property type="entry name" value="PrsW-protease"/>
    <property type="match status" value="1"/>
</dbReference>
<accession>A0A7D9D126</accession>
<dbReference type="InterPro" id="IPR026898">
    <property type="entry name" value="PrsW"/>
</dbReference>
<feature type="transmembrane region" description="Helical" evidence="1">
    <location>
        <begin position="33"/>
        <end position="52"/>
    </location>
</feature>